<evidence type="ECO:0000313" key="2">
    <source>
        <dbReference type="EMBL" id="JAD24143.1"/>
    </source>
</evidence>
<sequence>MANRFQKLRELGSKGKTYNPLVLEEFQWENEWVDINCDPVHQGYASAAAAPGSDDLTWADVDRAMSASQNLRGGRNVPRAARGDVIKSTSTNQQTQITYTKRKKRSRIATGDEDNNEHDDGGGNDPSLVEAELLAEDEEMDDQEEDEAATAFASSGEGGGPGGFQLDDALDV</sequence>
<dbReference type="AlphaFoldDB" id="A0A0A8YET6"/>
<feature type="compositionally biased region" description="Polar residues" evidence="1">
    <location>
        <begin position="87"/>
        <end position="99"/>
    </location>
</feature>
<accession>A0A0A8YET6</accession>
<dbReference type="EMBL" id="GBRH01273752">
    <property type="protein sequence ID" value="JAD24143.1"/>
    <property type="molecule type" value="Transcribed_RNA"/>
</dbReference>
<proteinExistence type="predicted"/>
<reference evidence="2" key="2">
    <citation type="journal article" date="2015" name="Data Brief">
        <title>Shoot transcriptome of the giant reed, Arundo donax.</title>
        <authorList>
            <person name="Barrero R.A."/>
            <person name="Guerrero F.D."/>
            <person name="Moolhuijzen P."/>
            <person name="Goolsby J.A."/>
            <person name="Tidwell J."/>
            <person name="Bellgard S.E."/>
            <person name="Bellgard M.I."/>
        </authorList>
    </citation>
    <scope>NUCLEOTIDE SEQUENCE</scope>
    <source>
        <tissue evidence="2">Shoot tissue taken approximately 20 cm above the soil surface</tissue>
    </source>
</reference>
<feature type="region of interest" description="Disordered" evidence="1">
    <location>
        <begin position="67"/>
        <end position="172"/>
    </location>
</feature>
<name>A0A0A8YET6_ARUDO</name>
<evidence type="ECO:0000256" key="1">
    <source>
        <dbReference type="SAM" id="MobiDB-lite"/>
    </source>
</evidence>
<reference evidence="2" key="1">
    <citation type="submission" date="2014-09" db="EMBL/GenBank/DDBJ databases">
        <authorList>
            <person name="Magalhaes I.L.F."/>
            <person name="Oliveira U."/>
            <person name="Santos F.R."/>
            <person name="Vidigal T.H.D.A."/>
            <person name="Brescovit A.D."/>
            <person name="Santos A.J."/>
        </authorList>
    </citation>
    <scope>NUCLEOTIDE SEQUENCE</scope>
    <source>
        <tissue evidence="2">Shoot tissue taken approximately 20 cm above the soil surface</tissue>
    </source>
</reference>
<organism evidence="2">
    <name type="scientific">Arundo donax</name>
    <name type="common">Giant reed</name>
    <name type="synonym">Donax arundinaceus</name>
    <dbReference type="NCBI Taxonomy" id="35708"/>
    <lineage>
        <taxon>Eukaryota</taxon>
        <taxon>Viridiplantae</taxon>
        <taxon>Streptophyta</taxon>
        <taxon>Embryophyta</taxon>
        <taxon>Tracheophyta</taxon>
        <taxon>Spermatophyta</taxon>
        <taxon>Magnoliopsida</taxon>
        <taxon>Liliopsida</taxon>
        <taxon>Poales</taxon>
        <taxon>Poaceae</taxon>
        <taxon>PACMAD clade</taxon>
        <taxon>Arundinoideae</taxon>
        <taxon>Arundineae</taxon>
        <taxon>Arundo</taxon>
    </lineage>
</organism>
<feature type="compositionally biased region" description="Acidic residues" evidence="1">
    <location>
        <begin position="133"/>
        <end position="148"/>
    </location>
</feature>
<protein>
    <submittedName>
        <fullName evidence="2">Uncharacterized protein</fullName>
    </submittedName>
</protein>